<keyword evidence="2" id="KW-0378">Hydrolase</keyword>
<dbReference type="AlphaFoldDB" id="A0A7X5QSS0"/>
<protein>
    <submittedName>
        <fullName evidence="2">Serine hydrolase</fullName>
    </submittedName>
</protein>
<feature type="domain" description="Beta-lactamase-related" evidence="1">
    <location>
        <begin position="156"/>
        <end position="439"/>
    </location>
</feature>
<name>A0A7X5QSS0_9GAMM</name>
<evidence type="ECO:0000259" key="1">
    <source>
        <dbReference type="Pfam" id="PF00144"/>
    </source>
</evidence>
<dbReference type="RefSeq" id="WP_166698441.1">
    <property type="nucleotide sequence ID" value="NZ_JAAQTL010000001.1"/>
</dbReference>
<dbReference type="Pfam" id="PF00144">
    <property type="entry name" value="Beta-lactamase"/>
    <property type="match status" value="1"/>
</dbReference>
<organism evidence="2 3">
    <name type="scientific">Luteibacter yeojuensis</name>
    <dbReference type="NCBI Taxonomy" id="345309"/>
    <lineage>
        <taxon>Bacteria</taxon>
        <taxon>Pseudomonadati</taxon>
        <taxon>Pseudomonadota</taxon>
        <taxon>Gammaproteobacteria</taxon>
        <taxon>Lysobacterales</taxon>
        <taxon>Rhodanobacteraceae</taxon>
        <taxon>Luteibacter</taxon>
    </lineage>
</organism>
<dbReference type="InterPro" id="IPR050789">
    <property type="entry name" value="Diverse_Enzym_Activities"/>
</dbReference>
<evidence type="ECO:0000313" key="2">
    <source>
        <dbReference type="EMBL" id="NID14741.1"/>
    </source>
</evidence>
<dbReference type="PANTHER" id="PTHR43283">
    <property type="entry name" value="BETA-LACTAMASE-RELATED"/>
    <property type="match status" value="1"/>
</dbReference>
<reference evidence="2 3" key="1">
    <citation type="journal article" date="2006" name="Int. J. Syst. Evol. Microbiol.">
        <title>Dyella yeojuensis sp. nov., isolated from greenhouse soil in Korea.</title>
        <authorList>
            <person name="Kim B.Y."/>
            <person name="Weon H.Y."/>
            <person name="Lee K.H."/>
            <person name="Seok S.J."/>
            <person name="Kwon S.W."/>
            <person name="Go S.J."/>
            <person name="Stackebrandt E."/>
        </authorList>
    </citation>
    <scope>NUCLEOTIDE SEQUENCE [LARGE SCALE GENOMIC DNA]</scope>
    <source>
        <strain evidence="2 3">DSM 17673</strain>
    </source>
</reference>
<proteinExistence type="predicted"/>
<gene>
    <name evidence="2" type="ORF">HBF32_04585</name>
</gene>
<evidence type="ECO:0000313" key="3">
    <source>
        <dbReference type="Proteomes" id="UP000518878"/>
    </source>
</evidence>
<dbReference type="GO" id="GO:0016787">
    <property type="term" value="F:hydrolase activity"/>
    <property type="evidence" value="ECO:0007669"/>
    <property type="project" value="UniProtKB-KW"/>
</dbReference>
<dbReference type="EMBL" id="JAAQTL010000001">
    <property type="protein sequence ID" value="NID14741.1"/>
    <property type="molecule type" value="Genomic_DNA"/>
</dbReference>
<dbReference type="SUPFAM" id="SSF56601">
    <property type="entry name" value="beta-lactamase/transpeptidase-like"/>
    <property type="match status" value="1"/>
</dbReference>
<accession>A0A7X5QSS0</accession>
<sequence length="476" mass="51138">MAKKIYIAAGVALALSATAWHIVRPGQVMRIAAGVAAHHVCSMTFISGQDPKQTYDQLVAPVLGGFSRLFEVHVDRATHSVDVSSGPFTALAHADFTPGYGCRLSLPGTRPLVADTATHPQANDGFAPAGAVTAAQPAIAAAIDRVFTESPDQPVKHVKAVVIVKDGHVIAERYAPGFDLHTPLLSFSVAKSFTNAFLGVLSREGRIRVDQPLGAPEWQAADDPRRAITVENLMRMSSGLDAEEAESAFSPVARMEFFHADMAGFAARQPAKEAPGRTFEYTSADTVLLSRLVGEKVGGGPAGLRAFARREVFDRLGMGDVTMEFDGQGTFVGSTYVYTTARDYARFGMLYLRDGIAPDGQRLLPEGWVDWSRRSTVGGSPYGAGFWTNDGPSKPARWRVEAGFPKDGFYASGTMGQRIYVVPSEKLVIVRFGYSAPPDYGIEDDLALIKATIAATRTVKPSQVSPSPVRNIMRAS</sequence>
<keyword evidence="3" id="KW-1185">Reference proteome</keyword>
<dbReference type="Proteomes" id="UP000518878">
    <property type="component" value="Unassembled WGS sequence"/>
</dbReference>
<dbReference type="InterPro" id="IPR012338">
    <property type="entry name" value="Beta-lactam/transpept-like"/>
</dbReference>
<comment type="caution">
    <text evidence="2">The sequence shown here is derived from an EMBL/GenBank/DDBJ whole genome shotgun (WGS) entry which is preliminary data.</text>
</comment>
<dbReference type="InterPro" id="IPR001466">
    <property type="entry name" value="Beta-lactam-related"/>
</dbReference>
<dbReference type="PANTHER" id="PTHR43283:SF7">
    <property type="entry name" value="BETA-LACTAMASE-RELATED DOMAIN-CONTAINING PROTEIN"/>
    <property type="match status" value="1"/>
</dbReference>
<dbReference type="Gene3D" id="3.40.710.10">
    <property type="entry name" value="DD-peptidase/beta-lactamase superfamily"/>
    <property type="match status" value="1"/>
</dbReference>